<evidence type="ECO:0000313" key="2">
    <source>
        <dbReference type="EMBL" id="CCI18539.1"/>
    </source>
</evidence>
<evidence type="ECO:0000313" key="3">
    <source>
        <dbReference type="Proteomes" id="UP000003613"/>
    </source>
</evidence>
<comment type="caution">
    <text evidence="2">The sequence shown here is derived from an EMBL/GenBank/DDBJ whole genome shotgun (WGS) entry which is preliminary data.</text>
</comment>
<dbReference type="Proteomes" id="UP000003613">
    <property type="component" value="Unassembled WGS sequence"/>
</dbReference>
<evidence type="ECO:0000256" key="1">
    <source>
        <dbReference type="SAM" id="Coils"/>
    </source>
</evidence>
<organism evidence="2 3">
    <name type="scientific">Microcystis aeruginosa PCC 9807</name>
    <dbReference type="NCBI Taxonomy" id="1160283"/>
    <lineage>
        <taxon>Bacteria</taxon>
        <taxon>Bacillati</taxon>
        <taxon>Cyanobacteriota</taxon>
        <taxon>Cyanophyceae</taxon>
        <taxon>Oscillatoriophycideae</taxon>
        <taxon>Chroococcales</taxon>
        <taxon>Microcystaceae</taxon>
        <taxon>Microcystis</taxon>
    </lineage>
</organism>
<gene>
    <name evidence="2" type="ORF">MICAF_40022</name>
</gene>
<sequence>MPISPNNLQFSLSSEYLDKLKSLSKDGESLGLTAKRILIEALDSFIGGEAISKDKSRLTALESRLEKVEDNLNLVFMAAETMEEQEEPDKISQVMEAFKGVTKILSEHNSRLIAVESSHQAINDRIQAIEIAIECQHYGDEVKELRGQVDELRKLVYQLTSPVKRR</sequence>
<keyword evidence="1" id="KW-0175">Coiled coil</keyword>
<dbReference type="RefSeq" id="WP_002785220.1">
    <property type="nucleotide sequence ID" value="NZ_HE973314.1"/>
</dbReference>
<protein>
    <submittedName>
        <fullName evidence="2">Uncharacterized protein</fullName>
    </submittedName>
</protein>
<accession>I4H915</accession>
<dbReference type="AlphaFoldDB" id="I4H915"/>
<dbReference type="EMBL" id="CAIM01000334">
    <property type="protein sequence ID" value="CCI18539.1"/>
    <property type="molecule type" value="Genomic_DNA"/>
</dbReference>
<dbReference type="HOGENOM" id="CLU_1600800_0_0_3"/>
<reference evidence="2 3" key="1">
    <citation type="submission" date="2012-04" db="EMBL/GenBank/DDBJ databases">
        <authorList>
            <person name="Genoscope - CEA"/>
        </authorList>
    </citation>
    <scope>NUCLEOTIDE SEQUENCE [LARGE SCALE GENOMIC DNA]</scope>
    <source>
        <strain evidence="2 3">9807</strain>
    </source>
</reference>
<name>I4H915_MICAE</name>
<proteinExistence type="predicted"/>
<feature type="coiled-coil region" evidence="1">
    <location>
        <begin position="51"/>
        <end position="85"/>
    </location>
</feature>